<evidence type="ECO:0000256" key="9">
    <source>
        <dbReference type="ARBA" id="ARBA00023125"/>
    </source>
</evidence>
<keyword evidence="3 11" id="KW-0479">Metal-binding</keyword>
<dbReference type="InterPro" id="IPR042115">
    <property type="entry name" value="PriA_3primeBD_sf"/>
</dbReference>
<feature type="binding site" evidence="11">
    <location>
        <position position="454"/>
    </location>
    <ligand>
        <name>Zn(2+)</name>
        <dbReference type="ChEBI" id="CHEBI:29105"/>
        <label>1</label>
    </ligand>
</feature>
<dbReference type="Pfam" id="PF18319">
    <property type="entry name" value="Zn_ribbon_PriA"/>
    <property type="match status" value="1"/>
</dbReference>
<evidence type="ECO:0000256" key="7">
    <source>
        <dbReference type="ARBA" id="ARBA00022833"/>
    </source>
</evidence>
<dbReference type="NCBIfam" id="TIGR00595">
    <property type="entry name" value="priA"/>
    <property type="match status" value="1"/>
</dbReference>
<dbReference type="HAMAP" id="MF_00983">
    <property type="entry name" value="PriA"/>
    <property type="match status" value="1"/>
</dbReference>
<comment type="caution">
    <text evidence="13">The sequence shown here is derived from an EMBL/GenBank/DDBJ whole genome shotgun (WGS) entry which is preliminary data.</text>
</comment>
<evidence type="ECO:0000256" key="6">
    <source>
        <dbReference type="ARBA" id="ARBA00022806"/>
    </source>
</evidence>
<feature type="domain" description="Helicase ATP-binding" evidence="12">
    <location>
        <begin position="224"/>
        <end position="390"/>
    </location>
</feature>
<keyword evidence="2 11" id="KW-0235">DNA replication</keyword>
<comment type="catalytic activity">
    <reaction evidence="11">
        <text>Couples ATP hydrolysis with the unwinding of duplex DNA by translocating in the 3'-5' direction.</text>
        <dbReference type="EC" id="5.6.2.4"/>
    </reaction>
</comment>
<dbReference type="PROSITE" id="PS51192">
    <property type="entry name" value="HELICASE_ATP_BIND_1"/>
    <property type="match status" value="1"/>
</dbReference>
<evidence type="ECO:0000256" key="8">
    <source>
        <dbReference type="ARBA" id="ARBA00022840"/>
    </source>
</evidence>
<dbReference type="CDD" id="cd17929">
    <property type="entry name" value="DEXHc_priA"/>
    <property type="match status" value="1"/>
</dbReference>
<dbReference type="EC" id="5.6.2.4" evidence="11"/>
<dbReference type="InterPro" id="IPR005259">
    <property type="entry name" value="PriA"/>
</dbReference>
<dbReference type="InterPro" id="IPR027417">
    <property type="entry name" value="P-loop_NTPase"/>
</dbReference>
<sequence>MSETTDISTFFPEMTPPASRVVDVLLPLAVGTAYSYRVPEGLEVAPGDIVVVPLGPRNMLGCVWPDPGAPGERKTIDEARLKAIIRRYDVRPLQPDLMALIQWIADYTVTPPGMVLRLALRHDETAHLGRERTGVRLTEKRPARATAARQRVITALSDGLLRAKAEAAKDAGVSASVVDGLVDEGVLETLVIPPEPAAGVPDPAHAAPDLAPAQAEAAHVLRAAVSARTFRVHLLDGVTGSGKTETYFEAVAEAIRQGRQTLILMPEIALTQAFLDRFASRFGVRPAEWHSAVSSRRRARLFRAVADGEVRVVAGARSALFLPFRDLGLVIVDEEHDTAYKQEDGVHYHARDMAVVRGRFCNAPVVLASATPSLETEVNARRGRYQRLSLPTRFSGALVPRLEPIDLRREGPAKGRWIAPRLAEEMGKTLESGGQALLFLNRRGYAPLTLCRACGHRIRCPSCSSWLVEHRFRRRLECHQCGYAMPVPSECPSCHEPNSLIPCGPGVERLQEEVQALLPTARTQVLSSDLAGGVERLRAELDAVTQGEVDVVIGTQLVAKGHNFPGLAMVGVVDADVGLGYGDPRAAERTFQLLHQVAGRAGRAHIAGRAYLQTYMPEHPVMQALVAGDRDAFYDREIAEREEARLPPFARFCALIVSGPDPHAAQAYARALAACSPFTPDVRVLGPAEAPLAMVRGRHRFRLLARSARGFDLSAYVRAWMEGAPRAGSTIKVEIDIDPQSFV</sequence>
<keyword evidence="7 11" id="KW-0862">Zinc</keyword>
<dbReference type="InterPro" id="IPR011545">
    <property type="entry name" value="DEAD/DEAH_box_helicase_dom"/>
</dbReference>
<keyword evidence="8 11" id="KW-0067">ATP-binding</keyword>
<dbReference type="Proteomes" id="UP001203284">
    <property type="component" value="Unassembled WGS sequence"/>
</dbReference>
<evidence type="ECO:0000313" key="14">
    <source>
        <dbReference type="Proteomes" id="UP001203284"/>
    </source>
</evidence>
<reference evidence="13 14" key="1">
    <citation type="submission" date="2022-04" db="EMBL/GenBank/DDBJ databases">
        <authorList>
            <person name="Grouzdev D.S."/>
            <person name="Pantiukh K.S."/>
            <person name="Krutkina M.S."/>
        </authorList>
    </citation>
    <scope>NUCLEOTIDE SEQUENCE [LARGE SCALE GENOMIC DNA]</scope>
    <source>
        <strain evidence="13 14">6x-1</strain>
    </source>
</reference>
<feature type="binding site" evidence="11">
    <location>
        <position position="478"/>
    </location>
    <ligand>
        <name>Zn(2+)</name>
        <dbReference type="ChEBI" id="CHEBI:29105"/>
        <label>2</label>
    </ligand>
</feature>
<dbReference type="InterPro" id="IPR001650">
    <property type="entry name" value="Helicase_C-like"/>
</dbReference>
<dbReference type="SMART" id="SM00490">
    <property type="entry name" value="HELICc"/>
    <property type="match status" value="1"/>
</dbReference>
<dbReference type="Gene3D" id="3.40.1440.60">
    <property type="entry name" value="PriA, 3(prime) DNA-binding domain"/>
    <property type="match status" value="1"/>
</dbReference>
<feature type="binding site" evidence="11">
    <location>
        <position position="451"/>
    </location>
    <ligand>
        <name>Zn(2+)</name>
        <dbReference type="ChEBI" id="CHEBI:29105"/>
        <label>1</label>
    </ligand>
</feature>
<dbReference type="SMART" id="SM00487">
    <property type="entry name" value="DEXDc"/>
    <property type="match status" value="1"/>
</dbReference>
<evidence type="ECO:0000256" key="2">
    <source>
        <dbReference type="ARBA" id="ARBA00022705"/>
    </source>
</evidence>
<dbReference type="NCBIfam" id="NF004070">
    <property type="entry name" value="PRK05580.2-2"/>
    <property type="match status" value="1"/>
</dbReference>
<comment type="cofactor">
    <cofactor evidence="11">
        <name>Zn(2+)</name>
        <dbReference type="ChEBI" id="CHEBI:29105"/>
    </cofactor>
    <text evidence="11">Binds 2 zinc ions per subunit.</text>
</comment>
<proteinExistence type="inferred from homology"/>
<keyword evidence="9 11" id="KW-0238">DNA-binding</keyword>
<dbReference type="PANTHER" id="PTHR30580">
    <property type="entry name" value="PRIMOSOMAL PROTEIN N"/>
    <property type="match status" value="1"/>
</dbReference>
<dbReference type="EMBL" id="JALKCH010000009">
    <property type="protein sequence ID" value="MCK0198068.1"/>
    <property type="molecule type" value="Genomic_DNA"/>
</dbReference>
<comment type="catalytic activity">
    <reaction evidence="11">
        <text>ATP + H2O = ADP + phosphate + H(+)</text>
        <dbReference type="Rhea" id="RHEA:13065"/>
        <dbReference type="ChEBI" id="CHEBI:15377"/>
        <dbReference type="ChEBI" id="CHEBI:15378"/>
        <dbReference type="ChEBI" id="CHEBI:30616"/>
        <dbReference type="ChEBI" id="CHEBI:43474"/>
        <dbReference type="ChEBI" id="CHEBI:456216"/>
        <dbReference type="EC" id="5.6.2.4"/>
    </reaction>
</comment>
<keyword evidence="4 11" id="KW-0547">Nucleotide-binding</keyword>
<organism evidence="13 14">
    <name type="scientific">Ancylobacter crimeensis</name>
    <dbReference type="NCBI Taxonomy" id="2579147"/>
    <lineage>
        <taxon>Bacteria</taxon>
        <taxon>Pseudomonadati</taxon>
        <taxon>Pseudomonadota</taxon>
        <taxon>Alphaproteobacteria</taxon>
        <taxon>Hyphomicrobiales</taxon>
        <taxon>Xanthobacteraceae</taxon>
        <taxon>Ancylobacter</taxon>
    </lineage>
</organism>
<dbReference type="InterPro" id="IPR041236">
    <property type="entry name" value="PriA_C"/>
</dbReference>
<dbReference type="InterPro" id="IPR041222">
    <property type="entry name" value="PriA_3primeBD"/>
</dbReference>
<dbReference type="Gene3D" id="3.40.50.300">
    <property type="entry name" value="P-loop containing nucleotide triphosphate hydrolases"/>
    <property type="match status" value="2"/>
</dbReference>
<feature type="binding site" evidence="11">
    <location>
        <position position="460"/>
    </location>
    <ligand>
        <name>Zn(2+)</name>
        <dbReference type="ChEBI" id="CHEBI:29105"/>
        <label>2</label>
    </ligand>
</feature>
<comment type="similarity">
    <text evidence="11">Belongs to the helicase family. PriA subfamily.</text>
</comment>
<keyword evidence="14" id="KW-1185">Reference proteome</keyword>
<dbReference type="GO" id="GO:0016787">
    <property type="term" value="F:hydrolase activity"/>
    <property type="evidence" value="ECO:0007669"/>
    <property type="project" value="UniProtKB-KW"/>
</dbReference>
<evidence type="ECO:0000256" key="4">
    <source>
        <dbReference type="ARBA" id="ARBA00022741"/>
    </source>
</evidence>
<name>A0ABT0DDM4_9HYPH</name>
<feature type="binding site" evidence="11">
    <location>
        <position position="481"/>
    </location>
    <ligand>
        <name>Zn(2+)</name>
        <dbReference type="ChEBI" id="CHEBI:29105"/>
        <label>2</label>
    </ligand>
</feature>
<evidence type="ECO:0000256" key="3">
    <source>
        <dbReference type="ARBA" id="ARBA00022723"/>
    </source>
</evidence>
<evidence type="ECO:0000256" key="10">
    <source>
        <dbReference type="ARBA" id="ARBA00023235"/>
    </source>
</evidence>
<dbReference type="PANTHER" id="PTHR30580:SF0">
    <property type="entry name" value="PRIMOSOMAL PROTEIN N"/>
    <property type="match status" value="1"/>
</dbReference>
<feature type="binding site" evidence="11">
    <location>
        <position position="491"/>
    </location>
    <ligand>
        <name>Zn(2+)</name>
        <dbReference type="ChEBI" id="CHEBI:29105"/>
        <label>1</label>
    </ligand>
</feature>
<evidence type="ECO:0000256" key="11">
    <source>
        <dbReference type="HAMAP-Rule" id="MF_00983"/>
    </source>
</evidence>
<evidence type="ECO:0000256" key="1">
    <source>
        <dbReference type="ARBA" id="ARBA00022515"/>
    </source>
</evidence>
<keyword evidence="6 11" id="KW-0347">Helicase</keyword>
<feature type="binding site" evidence="11">
    <location>
        <position position="463"/>
    </location>
    <ligand>
        <name>Zn(2+)</name>
        <dbReference type="ChEBI" id="CHEBI:29105"/>
        <label>2</label>
    </ligand>
</feature>
<evidence type="ECO:0000313" key="13">
    <source>
        <dbReference type="EMBL" id="MCK0198068.1"/>
    </source>
</evidence>
<dbReference type="Pfam" id="PF00270">
    <property type="entry name" value="DEAD"/>
    <property type="match status" value="1"/>
</dbReference>
<dbReference type="SUPFAM" id="SSF52540">
    <property type="entry name" value="P-loop containing nucleoside triphosphate hydrolases"/>
    <property type="match status" value="1"/>
</dbReference>
<comment type="function">
    <text evidence="11">Initiates the restart of stalled replication forks, which reloads the replicative helicase on sites other than the origin of replication. Recognizes and binds to abandoned replication forks and remodels them to uncover a helicase loading site. Promotes assembly of the primosome at these replication forks.</text>
</comment>
<accession>A0ABT0DDM4</accession>
<protein>
    <recommendedName>
        <fullName evidence="11">Replication restart protein PriA</fullName>
    </recommendedName>
    <alternativeName>
        <fullName evidence="11">ATP-dependent DNA helicase PriA</fullName>
        <ecNumber evidence="11">5.6.2.4</ecNumber>
    </alternativeName>
    <alternativeName>
        <fullName evidence="11">DNA 3'-5' helicase PriA</fullName>
    </alternativeName>
</protein>
<gene>
    <name evidence="11" type="primary">priA</name>
    <name evidence="13" type="ORF">MWN34_14225</name>
</gene>
<dbReference type="InterPro" id="IPR040498">
    <property type="entry name" value="PriA_CRR"/>
</dbReference>
<evidence type="ECO:0000256" key="5">
    <source>
        <dbReference type="ARBA" id="ARBA00022801"/>
    </source>
</evidence>
<dbReference type="InterPro" id="IPR014001">
    <property type="entry name" value="Helicase_ATP-bd"/>
</dbReference>
<dbReference type="Pfam" id="PF17764">
    <property type="entry name" value="PriA_3primeBD"/>
    <property type="match status" value="1"/>
</dbReference>
<keyword evidence="10 11" id="KW-0413">Isomerase</keyword>
<keyword evidence="1 11" id="KW-0639">Primosome</keyword>
<feature type="binding site" evidence="11">
    <location>
        <position position="494"/>
    </location>
    <ligand>
        <name>Zn(2+)</name>
        <dbReference type="ChEBI" id="CHEBI:29105"/>
        <label>1</label>
    </ligand>
</feature>
<evidence type="ECO:0000259" key="12">
    <source>
        <dbReference type="PROSITE" id="PS51192"/>
    </source>
</evidence>
<comment type="subunit">
    <text evidence="11">Component of the replication restart primosome.</text>
</comment>
<dbReference type="Pfam" id="PF18074">
    <property type="entry name" value="PriA_C"/>
    <property type="match status" value="1"/>
</dbReference>
<dbReference type="RefSeq" id="WP_247029970.1">
    <property type="nucleotide sequence ID" value="NZ_JALKCH010000009.1"/>
</dbReference>
<keyword evidence="5 11" id="KW-0378">Hydrolase</keyword>